<keyword evidence="3" id="KW-1185">Reference proteome</keyword>
<dbReference type="Proteomes" id="UP000826550">
    <property type="component" value="Chromosome"/>
</dbReference>
<feature type="transmembrane region" description="Helical" evidence="1">
    <location>
        <begin position="168"/>
        <end position="188"/>
    </location>
</feature>
<proteinExistence type="predicted"/>
<dbReference type="EMBL" id="CP048268">
    <property type="protein sequence ID" value="QYN53217.1"/>
    <property type="molecule type" value="Genomic_DNA"/>
</dbReference>
<feature type="transmembrane region" description="Helical" evidence="1">
    <location>
        <begin position="208"/>
        <end position="237"/>
    </location>
</feature>
<evidence type="ECO:0000313" key="3">
    <source>
        <dbReference type="Proteomes" id="UP000826550"/>
    </source>
</evidence>
<protein>
    <submittedName>
        <fullName evidence="2">DUF979 domain-containing protein</fullName>
    </submittedName>
</protein>
<evidence type="ECO:0000313" key="2">
    <source>
        <dbReference type="EMBL" id="QYN53217.1"/>
    </source>
</evidence>
<keyword evidence="1" id="KW-0472">Membrane</keyword>
<evidence type="ECO:0000256" key="1">
    <source>
        <dbReference type="SAM" id="Phobius"/>
    </source>
</evidence>
<feature type="transmembrane region" description="Helical" evidence="1">
    <location>
        <begin position="249"/>
        <end position="272"/>
    </location>
</feature>
<dbReference type="RefSeq" id="WP_220219983.1">
    <property type="nucleotide sequence ID" value="NZ_CP048268.1"/>
</dbReference>
<dbReference type="Pfam" id="PF06166">
    <property type="entry name" value="DUF979"/>
    <property type="match status" value="1"/>
</dbReference>
<gene>
    <name evidence="2" type="ORF">GYM71_07235</name>
</gene>
<feature type="transmembrane region" description="Helical" evidence="1">
    <location>
        <begin position="6"/>
        <end position="25"/>
    </location>
</feature>
<reference evidence="2 3" key="1">
    <citation type="submission" date="2020-01" db="EMBL/GenBank/DDBJ databases">
        <title>Vast differences in strain-level diversity in the gut microbiota of two closely related honey bee species.</title>
        <authorList>
            <person name="Ellegaard K.M."/>
            <person name="Suenami S."/>
            <person name="Miyazaki R."/>
            <person name="Engel P."/>
        </authorList>
    </citation>
    <scope>NUCLEOTIDE SEQUENCE [LARGE SCALE GENOMIC DNA]</scope>
    <source>
        <strain evidence="2 3">ESL0416</strain>
    </source>
</reference>
<feature type="transmembrane region" description="Helical" evidence="1">
    <location>
        <begin position="97"/>
        <end position="116"/>
    </location>
</feature>
<keyword evidence="1" id="KW-1133">Transmembrane helix</keyword>
<name>A0ABX8W908_9LACO</name>
<feature type="transmembrane region" description="Helical" evidence="1">
    <location>
        <begin position="37"/>
        <end position="54"/>
    </location>
</feature>
<accession>A0ABX8W908</accession>
<organism evidence="2 3">
    <name type="scientific">Lactobacillus panisapium</name>
    <dbReference type="NCBI Taxonomy" id="2012495"/>
    <lineage>
        <taxon>Bacteria</taxon>
        <taxon>Bacillati</taxon>
        <taxon>Bacillota</taxon>
        <taxon>Bacilli</taxon>
        <taxon>Lactobacillales</taxon>
        <taxon>Lactobacillaceae</taxon>
        <taxon>Lactobacillus</taxon>
    </lineage>
</organism>
<keyword evidence="1" id="KW-0812">Transmembrane</keyword>
<sequence>MTALVNNLLLAFFVIIGLFFLAAAIESWRDQTNPARWGTGLFWFIFAIIFSIGQWIPYEISGALLLVNGLLSLLKQVKVGKIKELPEKVADKTVKRIGNWIFFPSILLAVLALLLAKFTPLSKSKLGGQVAIGIAAVVSLIVAMILTKSNGKVAYEDTQRMVRSAGSAGIIPQLLATLGVVFTASGVGQVTAKAISGLFPVGNRLLGVILYCCGMAIFTAIMGNAFAAFAVITAGIGIPFVVAQGGSPVVVAALGMTAGYCGTLLTPMAANFNSLPVALMEMKDSLGVIKQQFPIAIIMLLVHIVLMYFLAF</sequence>
<dbReference type="InterPro" id="IPR009323">
    <property type="entry name" value="DUF979"/>
</dbReference>
<feature type="transmembrane region" description="Helical" evidence="1">
    <location>
        <begin position="292"/>
        <end position="311"/>
    </location>
</feature>
<feature type="transmembrane region" description="Helical" evidence="1">
    <location>
        <begin position="128"/>
        <end position="147"/>
    </location>
</feature>